<dbReference type="InterPro" id="IPR043917">
    <property type="entry name" value="DUF5753"/>
</dbReference>
<dbReference type="SMART" id="SM00530">
    <property type="entry name" value="HTH_XRE"/>
    <property type="match status" value="1"/>
</dbReference>
<dbReference type="Gene3D" id="1.10.260.40">
    <property type="entry name" value="lambda repressor-like DNA-binding domains"/>
    <property type="match status" value="1"/>
</dbReference>
<dbReference type="EMBL" id="JBHTMP010000010">
    <property type="protein sequence ID" value="MFD1321296.1"/>
    <property type="molecule type" value="Genomic_DNA"/>
</dbReference>
<sequence length="279" mass="30865">MSEKRTPERGTSNATSSDFLRFELRHARQRAELTQEEQGRRMGYSSSLVAAVEAGTRRPPHGYLPKADEALGTGGLLARLAEQLQAAANLPPLWVQDWVVHEQAARMLRWFELALVPGLLQVEGYARAIFGVNPRVSAEQREARVARRLARQGVLTSDDPPYLWVVLDDNVLRRGVGGRKVMHDQVLHLANLATNAPRVKIQIVPPGIEEYPGLEGPLVIATSSHGDDVAFLDNRRKGEFTDHPDDLLAARNDWESIVGEALTPAQSIEHLLGAAETWT</sequence>
<protein>
    <submittedName>
        <fullName evidence="2">Scr1 family TA system antitoxin-like transcriptional regulator</fullName>
    </submittedName>
</protein>
<dbReference type="Pfam" id="PF19054">
    <property type="entry name" value="DUF5753"/>
    <property type="match status" value="1"/>
</dbReference>
<keyword evidence="3" id="KW-1185">Reference proteome</keyword>
<dbReference type="InterPro" id="IPR010982">
    <property type="entry name" value="Lambda_DNA-bd_dom_sf"/>
</dbReference>
<proteinExistence type="predicted"/>
<dbReference type="Proteomes" id="UP001597260">
    <property type="component" value="Unassembled WGS sequence"/>
</dbReference>
<name>A0ABW3YCF3_9ACTN</name>
<evidence type="ECO:0000313" key="2">
    <source>
        <dbReference type="EMBL" id="MFD1321296.1"/>
    </source>
</evidence>
<feature type="domain" description="HTH cro/C1-type" evidence="1">
    <location>
        <begin position="24"/>
        <end position="77"/>
    </location>
</feature>
<reference evidence="3" key="1">
    <citation type="journal article" date="2019" name="Int. J. Syst. Evol. Microbiol.">
        <title>The Global Catalogue of Microorganisms (GCM) 10K type strain sequencing project: providing services to taxonomists for standard genome sequencing and annotation.</title>
        <authorList>
            <consortium name="The Broad Institute Genomics Platform"/>
            <consortium name="The Broad Institute Genome Sequencing Center for Infectious Disease"/>
            <person name="Wu L."/>
            <person name="Ma J."/>
        </authorList>
    </citation>
    <scope>NUCLEOTIDE SEQUENCE [LARGE SCALE GENOMIC DNA]</scope>
    <source>
        <strain evidence="3">JCM 31037</strain>
    </source>
</reference>
<dbReference type="RefSeq" id="WP_377569266.1">
    <property type="nucleotide sequence ID" value="NZ_JBHTMP010000010.1"/>
</dbReference>
<accession>A0ABW3YCF3</accession>
<dbReference type="Pfam" id="PF13560">
    <property type="entry name" value="HTH_31"/>
    <property type="match status" value="1"/>
</dbReference>
<dbReference type="PROSITE" id="PS50943">
    <property type="entry name" value="HTH_CROC1"/>
    <property type="match status" value="1"/>
</dbReference>
<evidence type="ECO:0000259" key="1">
    <source>
        <dbReference type="PROSITE" id="PS50943"/>
    </source>
</evidence>
<dbReference type="SUPFAM" id="SSF47413">
    <property type="entry name" value="lambda repressor-like DNA-binding domains"/>
    <property type="match status" value="1"/>
</dbReference>
<organism evidence="2 3">
    <name type="scientific">Micromonospora sonneratiae</name>
    <dbReference type="NCBI Taxonomy" id="1184706"/>
    <lineage>
        <taxon>Bacteria</taxon>
        <taxon>Bacillati</taxon>
        <taxon>Actinomycetota</taxon>
        <taxon>Actinomycetes</taxon>
        <taxon>Micromonosporales</taxon>
        <taxon>Micromonosporaceae</taxon>
        <taxon>Micromonospora</taxon>
    </lineage>
</organism>
<comment type="caution">
    <text evidence="2">The sequence shown here is derived from an EMBL/GenBank/DDBJ whole genome shotgun (WGS) entry which is preliminary data.</text>
</comment>
<dbReference type="InterPro" id="IPR001387">
    <property type="entry name" value="Cro/C1-type_HTH"/>
</dbReference>
<gene>
    <name evidence="2" type="ORF">ACFQ4H_09365</name>
</gene>
<evidence type="ECO:0000313" key="3">
    <source>
        <dbReference type="Proteomes" id="UP001597260"/>
    </source>
</evidence>
<dbReference type="CDD" id="cd00093">
    <property type="entry name" value="HTH_XRE"/>
    <property type="match status" value="1"/>
</dbReference>